<sequence>MLLYFKPTKKERDINVALEIVSELFASRVGKLLDLPIPEVFLVKYGEETGLLMEYLPDKASNENISNLDEIKMSLAFEEWILNIDLKEDHVLSKNGKGFIIDHGHSLSAWKPLYYIIQIIDKKVSRFNLWANEDDFKDGIDLLSSIDYNTISNILKESFSEVAESNFCKLLTKQIIDEQMELNLKILEKRMEYLKDGKILLTYEYR</sequence>
<dbReference type="OrthoDB" id="43856at2157"/>
<dbReference type="AlphaFoldDB" id="A0A8F5BLI0"/>
<dbReference type="RefSeq" id="WP_218266690.1">
    <property type="nucleotide sequence ID" value="NZ_CP077717.1"/>
</dbReference>
<accession>A0A8F5BLI0</accession>
<dbReference type="EMBL" id="CP077717">
    <property type="protein sequence ID" value="QXJ27370.1"/>
    <property type="molecule type" value="Genomic_DNA"/>
</dbReference>
<name>A0A8F5BLI0_SACSH</name>
<dbReference type="KEGG" id="sshi:J5U23_00237"/>
<dbReference type="Proteomes" id="UP000694018">
    <property type="component" value="Chromosome"/>
</dbReference>
<organism evidence="1 2">
    <name type="scientific">Saccharolobus shibatae (strain ATCC 51178 / DSM 5389 / JCM 8931 / NBRC 15437 / B12)</name>
    <name type="common">Sulfolobus shibatae</name>
    <dbReference type="NCBI Taxonomy" id="523848"/>
    <lineage>
        <taxon>Archaea</taxon>
        <taxon>Thermoproteota</taxon>
        <taxon>Thermoprotei</taxon>
        <taxon>Sulfolobales</taxon>
        <taxon>Sulfolobaceae</taxon>
        <taxon>Saccharolobus</taxon>
    </lineage>
</organism>
<reference evidence="1" key="1">
    <citation type="journal article" date="2021" name="Environ. Microbiol.">
        <title>New insights into the diversity and evolution of the archaeal mobilome from three complete genomes of Saccharolobus shibatae.</title>
        <authorList>
            <person name="Medvedeva S."/>
            <person name="Brandt D."/>
            <person name="Cvirkaite-Krupovic V."/>
            <person name="Liu Y."/>
            <person name="Severinov K."/>
            <person name="Ishino S."/>
            <person name="Ishino Y."/>
            <person name="Prangishvili D."/>
            <person name="Kalinowski J."/>
            <person name="Krupovic M."/>
        </authorList>
    </citation>
    <scope>NUCLEOTIDE SEQUENCE</scope>
    <source>
        <strain evidence="1">B12</strain>
    </source>
</reference>
<evidence type="ECO:0000313" key="2">
    <source>
        <dbReference type="Proteomes" id="UP000694018"/>
    </source>
</evidence>
<dbReference type="GeneID" id="65561854"/>
<evidence type="ECO:0000313" key="1">
    <source>
        <dbReference type="EMBL" id="QXJ27370.1"/>
    </source>
</evidence>
<proteinExistence type="predicted"/>
<protein>
    <submittedName>
        <fullName evidence="1">Uncharacterized protein</fullName>
    </submittedName>
</protein>
<gene>
    <name evidence="1" type="ORF">J5U23_00237</name>
</gene>